<organism evidence="1 2">
    <name type="scientific">Hibiscus sabdariffa</name>
    <name type="common">roselle</name>
    <dbReference type="NCBI Taxonomy" id="183260"/>
    <lineage>
        <taxon>Eukaryota</taxon>
        <taxon>Viridiplantae</taxon>
        <taxon>Streptophyta</taxon>
        <taxon>Embryophyta</taxon>
        <taxon>Tracheophyta</taxon>
        <taxon>Spermatophyta</taxon>
        <taxon>Magnoliopsida</taxon>
        <taxon>eudicotyledons</taxon>
        <taxon>Gunneridae</taxon>
        <taxon>Pentapetalae</taxon>
        <taxon>rosids</taxon>
        <taxon>malvids</taxon>
        <taxon>Malvales</taxon>
        <taxon>Malvaceae</taxon>
        <taxon>Malvoideae</taxon>
        <taxon>Hibiscus</taxon>
    </lineage>
</organism>
<name>A0ABR2F077_9ROSI</name>
<evidence type="ECO:0000313" key="1">
    <source>
        <dbReference type="EMBL" id="KAK8568331.1"/>
    </source>
</evidence>
<dbReference type="Proteomes" id="UP001472677">
    <property type="component" value="Unassembled WGS sequence"/>
</dbReference>
<reference evidence="1 2" key="1">
    <citation type="journal article" date="2024" name="G3 (Bethesda)">
        <title>Genome assembly of Hibiscus sabdariffa L. provides insights into metabolisms of medicinal natural products.</title>
        <authorList>
            <person name="Kim T."/>
        </authorList>
    </citation>
    <scope>NUCLEOTIDE SEQUENCE [LARGE SCALE GENOMIC DNA]</scope>
    <source>
        <strain evidence="1">TK-2024</strain>
        <tissue evidence="1">Old leaves</tissue>
    </source>
</reference>
<comment type="caution">
    <text evidence="1">The sequence shown here is derived from an EMBL/GenBank/DDBJ whole genome shotgun (WGS) entry which is preliminary data.</text>
</comment>
<keyword evidence="2" id="KW-1185">Reference proteome</keyword>
<proteinExistence type="predicted"/>
<sequence>MDALSSKRVEGQHGTWLNTLIETMFGQAPYIKGFRDIGDDDRPVCFKKIVVMRHKERMSNDTRVEVYDLIRCKAREESGLAPNEIINFHSFLVRYPSLVVSHH</sequence>
<accession>A0ABR2F077</accession>
<evidence type="ECO:0000313" key="2">
    <source>
        <dbReference type="Proteomes" id="UP001472677"/>
    </source>
</evidence>
<gene>
    <name evidence="1" type="ORF">V6N12_006885</name>
</gene>
<dbReference type="EMBL" id="JBBPBM010000009">
    <property type="protein sequence ID" value="KAK8568331.1"/>
    <property type="molecule type" value="Genomic_DNA"/>
</dbReference>
<protein>
    <submittedName>
        <fullName evidence="1">Uncharacterized protein</fullName>
    </submittedName>
</protein>